<comment type="subunit">
    <text evidence="7">Monomer.</text>
</comment>
<evidence type="ECO:0000313" key="10">
    <source>
        <dbReference type="Proteomes" id="UP001203512"/>
    </source>
</evidence>
<dbReference type="Pfam" id="PF00753">
    <property type="entry name" value="Lactamase_B"/>
    <property type="match status" value="1"/>
</dbReference>
<feature type="binding site" evidence="7">
    <location>
        <position position="55"/>
    </location>
    <ligand>
        <name>Zn(2+)</name>
        <dbReference type="ChEBI" id="CHEBI:29105"/>
        <label>1</label>
    </ligand>
</feature>
<feature type="binding site" evidence="7">
    <location>
        <position position="59"/>
    </location>
    <ligand>
        <name>Zn(2+)</name>
        <dbReference type="ChEBI" id="CHEBI:29105"/>
        <label>2</label>
    </ligand>
</feature>
<evidence type="ECO:0000259" key="8">
    <source>
        <dbReference type="SMART" id="SM00849"/>
    </source>
</evidence>
<evidence type="ECO:0000256" key="7">
    <source>
        <dbReference type="HAMAP-Rule" id="MF_01374"/>
    </source>
</evidence>
<evidence type="ECO:0000256" key="2">
    <source>
        <dbReference type="ARBA" id="ARBA00004963"/>
    </source>
</evidence>
<dbReference type="InterPro" id="IPR001279">
    <property type="entry name" value="Metallo-B-lactamas"/>
</dbReference>
<dbReference type="InterPro" id="IPR032282">
    <property type="entry name" value="HAGH_C"/>
</dbReference>
<dbReference type="EC" id="3.1.2.6" evidence="7"/>
<feature type="binding site" evidence="7">
    <location>
        <position position="170"/>
    </location>
    <ligand>
        <name>Zn(2+)</name>
        <dbReference type="ChEBI" id="CHEBI:29105"/>
        <label>2</label>
    </ligand>
</feature>
<dbReference type="Pfam" id="PF16123">
    <property type="entry name" value="HAGH_C"/>
    <property type="match status" value="1"/>
</dbReference>
<gene>
    <name evidence="7 9" type="primary">gloB</name>
    <name evidence="9" type="ORF">MU848_11685</name>
</gene>
<protein>
    <recommendedName>
        <fullName evidence="7">Hydroxyacylglutathione hydrolase</fullName>
        <ecNumber evidence="7">3.1.2.6</ecNumber>
    </recommendedName>
    <alternativeName>
        <fullName evidence="7">Glyoxalase II</fullName>
        <shortName evidence="7">Glx II</shortName>
    </alternativeName>
</protein>
<comment type="pathway">
    <text evidence="2 7">Secondary metabolite metabolism; methylglyoxal degradation; (R)-lactate from methylglyoxal: step 2/2.</text>
</comment>
<dbReference type="InterPro" id="IPR050110">
    <property type="entry name" value="Glyoxalase_II_hydrolase"/>
</dbReference>
<dbReference type="InterPro" id="IPR035680">
    <property type="entry name" value="Clx_II_MBL"/>
</dbReference>
<keyword evidence="5 7" id="KW-0378">Hydrolase</keyword>
<name>A0ABT0DYP8_9SPHN</name>
<organism evidence="9 10">
    <name type="scientific">Sphingobium agri</name>
    <dbReference type="NCBI Taxonomy" id="2933566"/>
    <lineage>
        <taxon>Bacteria</taxon>
        <taxon>Pseudomonadati</taxon>
        <taxon>Pseudomonadota</taxon>
        <taxon>Alphaproteobacteria</taxon>
        <taxon>Sphingomonadales</taxon>
        <taxon>Sphingomonadaceae</taxon>
        <taxon>Sphingobium</taxon>
    </lineage>
</organism>
<dbReference type="SMART" id="SM00849">
    <property type="entry name" value="Lactamase_B"/>
    <property type="match status" value="1"/>
</dbReference>
<evidence type="ECO:0000256" key="5">
    <source>
        <dbReference type="ARBA" id="ARBA00022801"/>
    </source>
</evidence>
<dbReference type="PIRSF" id="PIRSF005457">
    <property type="entry name" value="Glx"/>
    <property type="match status" value="1"/>
</dbReference>
<feature type="binding site" evidence="7">
    <location>
        <position position="113"/>
    </location>
    <ligand>
        <name>Zn(2+)</name>
        <dbReference type="ChEBI" id="CHEBI:29105"/>
        <label>1</label>
    </ligand>
</feature>
<evidence type="ECO:0000256" key="4">
    <source>
        <dbReference type="ARBA" id="ARBA00022723"/>
    </source>
</evidence>
<feature type="binding site" evidence="7">
    <location>
        <position position="60"/>
    </location>
    <ligand>
        <name>Zn(2+)</name>
        <dbReference type="ChEBI" id="CHEBI:29105"/>
        <label>2</label>
    </ligand>
</feature>
<comment type="catalytic activity">
    <reaction evidence="1 7">
        <text>an S-(2-hydroxyacyl)glutathione + H2O = a 2-hydroxy carboxylate + glutathione + H(+)</text>
        <dbReference type="Rhea" id="RHEA:21864"/>
        <dbReference type="ChEBI" id="CHEBI:15377"/>
        <dbReference type="ChEBI" id="CHEBI:15378"/>
        <dbReference type="ChEBI" id="CHEBI:57925"/>
        <dbReference type="ChEBI" id="CHEBI:58896"/>
        <dbReference type="ChEBI" id="CHEBI:71261"/>
        <dbReference type="EC" id="3.1.2.6"/>
    </reaction>
</comment>
<feature type="binding site" evidence="7">
    <location>
        <position position="132"/>
    </location>
    <ligand>
        <name>Zn(2+)</name>
        <dbReference type="ChEBI" id="CHEBI:29105"/>
        <label>1</label>
    </ligand>
</feature>
<comment type="function">
    <text evidence="7">Thiolesterase that catalyzes the hydrolysis of S-D-lactoyl-glutathione to form glutathione and D-lactic acid.</text>
</comment>
<reference evidence="9 10" key="1">
    <citation type="submission" date="2022-04" db="EMBL/GenBank/DDBJ databases">
        <authorList>
            <person name="Huq M.A."/>
        </authorList>
    </citation>
    <scope>NUCLEOTIDE SEQUENCE [LARGE SCALE GENOMIC DNA]</scope>
    <source>
        <strain evidence="9 10">MAH-33</strain>
    </source>
</reference>
<keyword evidence="4 7" id="KW-0479">Metal-binding</keyword>
<dbReference type="EMBL" id="JALKHS010000008">
    <property type="protein sequence ID" value="MCK0532241.1"/>
    <property type="molecule type" value="Genomic_DNA"/>
</dbReference>
<feature type="binding site" evidence="7">
    <location>
        <position position="57"/>
    </location>
    <ligand>
        <name>Zn(2+)</name>
        <dbReference type="ChEBI" id="CHEBI:29105"/>
        <label>1</label>
    </ligand>
</feature>
<feature type="binding site" evidence="7">
    <location>
        <position position="132"/>
    </location>
    <ligand>
        <name>Zn(2+)</name>
        <dbReference type="ChEBI" id="CHEBI:29105"/>
        <label>2</label>
    </ligand>
</feature>
<comment type="caution">
    <text evidence="9">The sequence shown here is derived from an EMBL/GenBank/DDBJ whole genome shotgun (WGS) entry which is preliminary data.</text>
</comment>
<dbReference type="PANTHER" id="PTHR43705:SF1">
    <property type="entry name" value="HYDROXYACYLGLUTATHIONE HYDROLASE GLOB"/>
    <property type="match status" value="1"/>
</dbReference>
<dbReference type="CDD" id="cd07723">
    <property type="entry name" value="hydroxyacylglutathione_hydrolase_MBL-fold"/>
    <property type="match status" value="1"/>
</dbReference>
<evidence type="ECO:0000256" key="6">
    <source>
        <dbReference type="ARBA" id="ARBA00022833"/>
    </source>
</evidence>
<evidence type="ECO:0000256" key="3">
    <source>
        <dbReference type="ARBA" id="ARBA00006759"/>
    </source>
</evidence>
<evidence type="ECO:0000256" key="1">
    <source>
        <dbReference type="ARBA" id="ARBA00001623"/>
    </source>
</evidence>
<dbReference type="Proteomes" id="UP001203512">
    <property type="component" value="Unassembled WGS sequence"/>
</dbReference>
<keyword evidence="10" id="KW-1185">Reference proteome</keyword>
<dbReference type="RefSeq" id="WP_247232216.1">
    <property type="nucleotide sequence ID" value="NZ_JALKHS010000008.1"/>
</dbReference>
<dbReference type="HAMAP" id="MF_01374">
    <property type="entry name" value="Glyoxalase_2"/>
    <property type="match status" value="1"/>
</dbReference>
<feature type="domain" description="Metallo-beta-lactamase" evidence="8">
    <location>
        <begin position="12"/>
        <end position="170"/>
    </location>
</feature>
<proteinExistence type="inferred from homology"/>
<keyword evidence="6 7" id="KW-0862">Zinc</keyword>
<evidence type="ECO:0000313" key="9">
    <source>
        <dbReference type="EMBL" id="MCK0532241.1"/>
    </source>
</evidence>
<comment type="similarity">
    <text evidence="3 7">Belongs to the metallo-beta-lactamase superfamily. Glyoxalase II family.</text>
</comment>
<dbReference type="GO" id="GO:0004416">
    <property type="term" value="F:hydroxyacylglutathione hydrolase activity"/>
    <property type="evidence" value="ECO:0007669"/>
    <property type="project" value="UniProtKB-EC"/>
</dbReference>
<dbReference type="SUPFAM" id="SSF56281">
    <property type="entry name" value="Metallo-hydrolase/oxidoreductase"/>
    <property type="match status" value="1"/>
</dbReference>
<dbReference type="NCBIfam" id="TIGR03413">
    <property type="entry name" value="GSH_gloB"/>
    <property type="match status" value="1"/>
</dbReference>
<dbReference type="InterPro" id="IPR017782">
    <property type="entry name" value="Hydroxyacylglutathione_Hdrlase"/>
</dbReference>
<dbReference type="Gene3D" id="3.60.15.10">
    <property type="entry name" value="Ribonuclease Z/Hydroxyacylglutathione hydrolase-like"/>
    <property type="match status" value="1"/>
</dbReference>
<comment type="cofactor">
    <cofactor evidence="7">
        <name>Zn(2+)</name>
        <dbReference type="ChEBI" id="CHEBI:29105"/>
    </cofactor>
    <text evidence="7">Binds 2 Zn(2+) ions per subunit.</text>
</comment>
<dbReference type="PANTHER" id="PTHR43705">
    <property type="entry name" value="HYDROXYACYLGLUTATHIONE HYDROLASE"/>
    <property type="match status" value="1"/>
</dbReference>
<dbReference type="InterPro" id="IPR036866">
    <property type="entry name" value="RibonucZ/Hydroxyglut_hydro"/>
</dbReference>
<sequence>MLSVARVAVLSDNYVWLLHDDASGETVVIDPAVAEPVLAAAAERGWAISQIWNTHWHGDHVGGNAAIKAATGCRITGPAAEAAKIGALDRQVGEGDEVRIGGHVATVMEVPAHTAGHIAYHLASDRIIFVGDTLFAMGCGRLFEGTADQMFANMARFAALPDETAVYCAHEYTQGNGRFALTIEPDNEALVARMAEVDEARARGEATVPTTIGLERATNIFMRANDVQELARRRTAKDTA</sequence>
<accession>A0ABT0DYP8</accession>